<dbReference type="PROSITE" id="PS50887">
    <property type="entry name" value="GGDEF"/>
    <property type="match status" value="1"/>
</dbReference>
<evidence type="ECO:0000256" key="1">
    <source>
        <dbReference type="SAM" id="SignalP"/>
    </source>
</evidence>
<accession>A0A1H5V4A3</accession>
<dbReference type="SMART" id="SM00267">
    <property type="entry name" value="GGDEF"/>
    <property type="match status" value="1"/>
</dbReference>
<dbReference type="OrthoDB" id="9814202at2"/>
<dbReference type="InterPro" id="IPR001633">
    <property type="entry name" value="EAL_dom"/>
</dbReference>
<dbReference type="SUPFAM" id="SSF141868">
    <property type="entry name" value="EAL domain-like"/>
    <property type="match status" value="1"/>
</dbReference>
<dbReference type="PANTHER" id="PTHR33121:SF70">
    <property type="entry name" value="SIGNALING PROTEIN YKOW"/>
    <property type="match status" value="1"/>
</dbReference>
<keyword evidence="5" id="KW-1185">Reference proteome</keyword>
<dbReference type="EMBL" id="FNVD01000005">
    <property type="protein sequence ID" value="SEF82026.1"/>
    <property type="molecule type" value="Genomic_DNA"/>
</dbReference>
<feature type="chain" id="PRO_5009286879" evidence="1">
    <location>
        <begin position="27"/>
        <end position="514"/>
    </location>
</feature>
<evidence type="ECO:0000313" key="5">
    <source>
        <dbReference type="Proteomes" id="UP000236742"/>
    </source>
</evidence>
<dbReference type="SUPFAM" id="SSF55073">
    <property type="entry name" value="Nucleotide cyclase"/>
    <property type="match status" value="1"/>
</dbReference>
<feature type="signal peptide" evidence="1">
    <location>
        <begin position="1"/>
        <end position="26"/>
    </location>
</feature>
<evidence type="ECO:0000313" key="4">
    <source>
        <dbReference type="EMBL" id="SEF82026.1"/>
    </source>
</evidence>
<dbReference type="Gene3D" id="3.30.70.270">
    <property type="match status" value="1"/>
</dbReference>
<evidence type="ECO:0000259" key="3">
    <source>
        <dbReference type="PROSITE" id="PS50887"/>
    </source>
</evidence>
<dbReference type="CDD" id="cd01948">
    <property type="entry name" value="EAL"/>
    <property type="match status" value="1"/>
</dbReference>
<dbReference type="InterPro" id="IPR050706">
    <property type="entry name" value="Cyclic-di-GMP_PDE-like"/>
</dbReference>
<evidence type="ECO:0000259" key="2">
    <source>
        <dbReference type="PROSITE" id="PS50883"/>
    </source>
</evidence>
<keyword evidence="1" id="KW-0732">Signal</keyword>
<dbReference type="InterPro" id="IPR035919">
    <property type="entry name" value="EAL_sf"/>
</dbReference>
<reference evidence="4 5" key="1">
    <citation type="submission" date="2016-10" db="EMBL/GenBank/DDBJ databases">
        <authorList>
            <person name="de Groot N.N."/>
        </authorList>
    </citation>
    <scope>NUCLEOTIDE SEQUENCE [LARGE SCALE GENOMIC DNA]</scope>
    <source>
        <strain evidence="4 5">DSM 23413</strain>
    </source>
</reference>
<dbReference type="Pfam" id="PF00990">
    <property type="entry name" value="GGDEF"/>
    <property type="match status" value="1"/>
</dbReference>
<dbReference type="RefSeq" id="WP_104007591.1">
    <property type="nucleotide sequence ID" value="NZ_FNVD01000005.1"/>
</dbReference>
<feature type="domain" description="EAL" evidence="2">
    <location>
        <begin position="245"/>
        <end position="500"/>
    </location>
</feature>
<dbReference type="InterPro" id="IPR000160">
    <property type="entry name" value="GGDEF_dom"/>
</dbReference>
<protein>
    <submittedName>
        <fullName evidence="4">Diguanylate cyclase (GGDEF) domain-containing protein</fullName>
    </submittedName>
</protein>
<organism evidence="4 5">
    <name type="scientific">Jhaorihella thermophila</name>
    <dbReference type="NCBI Taxonomy" id="488547"/>
    <lineage>
        <taxon>Bacteria</taxon>
        <taxon>Pseudomonadati</taxon>
        <taxon>Pseudomonadota</taxon>
        <taxon>Alphaproteobacteria</taxon>
        <taxon>Rhodobacterales</taxon>
        <taxon>Paracoccaceae</taxon>
        <taxon>Jhaorihella</taxon>
    </lineage>
</organism>
<gene>
    <name evidence="4" type="ORF">SAMN05421751_105138</name>
</gene>
<dbReference type="Gene3D" id="3.20.20.450">
    <property type="entry name" value="EAL domain"/>
    <property type="match status" value="1"/>
</dbReference>
<sequence length="514" mass="55073">MQTKTGQVSRAVAALAAILAGPPALAFAPAISLGAFWIGGEGALMLAALGLPALLIVVQAVGNAGNPDRAPVDAVTGLLRADGFRAAVSDVHANSPNGGLRSCIFLLELADLADLKHIHGQAAADRVAQTCGERLLSALRDDDCVARLDENLFGVCLAPVRLFDLESAIKLAGRMQSALEEPVAVDGMNLYVSCSVGFCLRNRAPGEAAEDWMQAAEDALGEARQNGPSAIRAHSTKLKRRARANGPLRNEVAAALERGEIRPWFQPQISTETGKVSGFEVLARWVHPERGVVAPDMFLPAMSEAGLMTRLSQTMIFGALTALRAWDNAGVQVPRIGVNFSTDELRDPDLVERVRWELDRFELMPDRLTIEILETVVADDPDDTVLHNLTKLSAMGCGIDLDDFGTGQASISAIRRFSVSRIKIDRSFVTRADSDPDQQKMVGAILGLAERLDLDTLAEGVETVGEHALLAQLGCGHVQGHGIGRPMPFEETLDWMARHDAKLGRLPSIGRETG</sequence>
<dbReference type="InterPro" id="IPR029787">
    <property type="entry name" value="Nucleotide_cyclase"/>
</dbReference>
<dbReference type="PANTHER" id="PTHR33121">
    <property type="entry name" value="CYCLIC DI-GMP PHOSPHODIESTERASE PDEF"/>
    <property type="match status" value="1"/>
</dbReference>
<dbReference type="SMART" id="SM00052">
    <property type="entry name" value="EAL"/>
    <property type="match status" value="1"/>
</dbReference>
<dbReference type="InterPro" id="IPR043128">
    <property type="entry name" value="Rev_trsase/Diguanyl_cyclase"/>
</dbReference>
<name>A0A1H5V4A3_9RHOB</name>
<dbReference type="AlphaFoldDB" id="A0A1H5V4A3"/>
<proteinExistence type="predicted"/>
<dbReference type="Pfam" id="PF00563">
    <property type="entry name" value="EAL"/>
    <property type="match status" value="1"/>
</dbReference>
<dbReference type="Proteomes" id="UP000236742">
    <property type="component" value="Unassembled WGS sequence"/>
</dbReference>
<dbReference type="PROSITE" id="PS50883">
    <property type="entry name" value="EAL"/>
    <property type="match status" value="1"/>
</dbReference>
<feature type="domain" description="GGDEF" evidence="3">
    <location>
        <begin position="100"/>
        <end position="236"/>
    </location>
</feature>
<dbReference type="GO" id="GO:0071111">
    <property type="term" value="F:cyclic-guanylate-specific phosphodiesterase activity"/>
    <property type="evidence" value="ECO:0007669"/>
    <property type="project" value="InterPro"/>
</dbReference>